<dbReference type="GeneID" id="78125772"/>
<proteinExistence type="predicted"/>
<gene>
    <name evidence="1" type="ORF">SAMN05444486_104134</name>
</gene>
<keyword evidence="2" id="KW-1185">Reference proteome</keyword>
<dbReference type="AlphaFoldDB" id="A0A1H3N203"/>
<protein>
    <submittedName>
        <fullName evidence="1">Uncharacterized protein</fullName>
    </submittedName>
</protein>
<dbReference type="Proteomes" id="UP000199026">
    <property type="component" value="Unassembled WGS sequence"/>
</dbReference>
<name>A0A1H3N203_9RHOB</name>
<dbReference type="OrthoDB" id="7059994at2"/>
<evidence type="ECO:0000313" key="1">
    <source>
        <dbReference type="EMBL" id="SDY82991.1"/>
    </source>
</evidence>
<reference evidence="1 2" key="1">
    <citation type="submission" date="2016-10" db="EMBL/GenBank/DDBJ databases">
        <authorList>
            <person name="de Groot N.N."/>
        </authorList>
    </citation>
    <scope>NUCLEOTIDE SEQUENCE [LARGE SCALE GENOMIC DNA]</scope>
    <source>
        <strain evidence="1 2">DSM 24677</strain>
    </source>
</reference>
<organism evidence="1 2">
    <name type="scientific">Lentibacter algarum</name>
    <dbReference type="NCBI Taxonomy" id="576131"/>
    <lineage>
        <taxon>Bacteria</taxon>
        <taxon>Pseudomonadati</taxon>
        <taxon>Pseudomonadota</taxon>
        <taxon>Alphaproteobacteria</taxon>
        <taxon>Rhodobacterales</taxon>
        <taxon>Roseobacteraceae</taxon>
        <taxon>Lentibacter</taxon>
    </lineage>
</organism>
<accession>A0A1H3N203</accession>
<dbReference type="STRING" id="576131.SAMN05444486_104134"/>
<dbReference type="EMBL" id="FNPR01000004">
    <property type="protein sequence ID" value="SDY82991.1"/>
    <property type="molecule type" value="Genomic_DNA"/>
</dbReference>
<evidence type="ECO:0000313" key="2">
    <source>
        <dbReference type="Proteomes" id="UP000199026"/>
    </source>
</evidence>
<dbReference type="RefSeq" id="WP_089894093.1">
    <property type="nucleotide sequence ID" value="NZ_FNPR01000004.1"/>
</dbReference>
<sequence>MSGDINQSDCGDFPDIDRWHSLPLDVHKWSDHPEIKALTDRLYVTTGIDGLDKSGNRKPKKTSKGMLRVLIIDLYVNWLLDPAMAIGFSKNKNSYKVKSRYNQVHVSEKIIKVEQRLHEAGYLDEKPFSKDRTGSGRSYTTRIRPSQALRDEFRKITADLYDIDFHVDEELIILQTKFVDEDGDKRQVKLPYEDTDYTNRIRAQLKAYNDLLTQTFIDIPSLEEPYVRRRIEKGRRSGQEQLISIGPDNKKVHRVFNGSNADNFQKGGRFYGGWWLQIPKELRKSIYINDKPTVEVDYKALHPNLLLTSPVHDPYDVGDIILPEMGWSLRQQRDAVKSLVLMAINATSAAKAFSAFRADKKSGDPAKSLKNTQLQHLLDAFTDKYPELKDQLNTGQALYLMNLDSQIANVVLDYFTQQNIPVLCIHDSFIIQHDKETELKRVLHDASVQIATKGIEQDSKSNSRTIRTMIQGNIKGFEEKQVYQLKLPTQITATKQYDLRKSKYYRWLEVSCRESHVE</sequence>